<dbReference type="EMBL" id="JAXCGZ010023267">
    <property type="protein sequence ID" value="KAK7014733.1"/>
    <property type="molecule type" value="Genomic_DNA"/>
</dbReference>
<name>A0AAN8W9C5_HALRR</name>
<comment type="caution">
    <text evidence="1">The sequence shown here is derived from an EMBL/GenBank/DDBJ whole genome shotgun (WGS) entry which is preliminary data.</text>
</comment>
<evidence type="ECO:0000313" key="2">
    <source>
        <dbReference type="Proteomes" id="UP001381693"/>
    </source>
</evidence>
<accession>A0AAN8W9C5</accession>
<evidence type="ECO:0000313" key="1">
    <source>
        <dbReference type="EMBL" id="KAK7014733.1"/>
    </source>
</evidence>
<feature type="non-terminal residue" evidence="1">
    <location>
        <position position="120"/>
    </location>
</feature>
<reference evidence="1 2" key="1">
    <citation type="submission" date="2023-11" db="EMBL/GenBank/DDBJ databases">
        <title>Halocaridina rubra genome assembly.</title>
        <authorList>
            <person name="Smith C."/>
        </authorList>
    </citation>
    <scope>NUCLEOTIDE SEQUENCE [LARGE SCALE GENOMIC DNA]</scope>
    <source>
        <strain evidence="1">EP-1</strain>
        <tissue evidence="1">Whole</tissue>
    </source>
</reference>
<protein>
    <submittedName>
        <fullName evidence="1">Uncharacterized protein</fullName>
    </submittedName>
</protein>
<dbReference type="Proteomes" id="UP001381693">
    <property type="component" value="Unassembled WGS sequence"/>
</dbReference>
<proteinExistence type="predicted"/>
<gene>
    <name evidence="1" type="ORF">SK128_010358</name>
</gene>
<sequence>MDILPRGSTVVDPRLKKKKSNIGLSYPRIQSSSPPCAAGNMPFHVAKSKAEAGTGTTSGVGVSQPLVMGTCMNMGVLRIPQHYTSYGVATALERRGTSLREVEENNWYEEREDWRGFLRG</sequence>
<keyword evidence="2" id="KW-1185">Reference proteome</keyword>
<dbReference type="AlphaFoldDB" id="A0AAN8W9C5"/>
<organism evidence="1 2">
    <name type="scientific">Halocaridina rubra</name>
    <name type="common">Hawaiian red shrimp</name>
    <dbReference type="NCBI Taxonomy" id="373956"/>
    <lineage>
        <taxon>Eukaryota</taxon>
        <taxon>Metazoa</taxon>
        <taxon>Ecdysozoa</taxon>
        <taxon>Arthropoda</taxon>
        <taxon>Crustacea</taxon>
        <taxon>Multicrustacea</taxon>
        <taxon>Malacostraca</taxon>
        <taxon>Eumalacostraca</taxon>
        <taxon>Eucarida</taxon>
        <taxon>Decapoda</taxon>
        <taxon>Pleocyemata</taxon>
        <taxon>Caridea</taxon>
        <taxon>Atyoidea</taxon>
        <taxon>Atyidae</taxon>
        <taxon>Halocaridina</taxon>
    </lineage>
</organism>